<proteinExistence type="predicted"/>
<dbReference type="OrthoDB" id="5817888at2759"/>
<accession>A0A016X2D0</accession>
<sequence length="110" mass="12972">MFNSAPPLPPRTSSHVIQSKVTFKGISIICLCVYYWRDRAVYEELVDYLDKTISISKINYNHLLGLYQLNDKEIEALSEQRTLLERLFMQIWARIQYTLSTRIDALKRIC</sequence>
<comment type="caution">
    <text evidence="1">The sequence shown here is derived from an EMBL/GenBank/DDBJ whole genome shotgun (WGS) entry which is preliminary data.</text>
</comment>
<organism evidence="1 2">
    <name type="scientific">Ancylostoma ceylanicum</name>
    <dbReference type="NCBI Taxonomy" id="53326"/>
    <lineage>
        <taxon>Eukaryota</taxon>
        <taxon>Metazoa</taxon>
        <taxon>Ecdysozoa</taxon>
        <taxon>Nematoda</taxon>
        <taxon>Chromadorea</taxon>
        <taxon>Rhabditida</taxon>
        <taxon>Rhabditina</taxon>
        <taxon>Rhabditomorpha</taxon>
        <taxon>Strongyloidea</taxon>
        <taxon>Ancylostomatidae</taxon>
        <taxon>Ancylostomatinae</taxon>
        <taxon>Ancylostoma</taxon>
    </lineage>
</organism>
<gene>
    <name evidence="1" type="primary">Acey_s0403.g816</name>
    <name evidence="1" type="ORF">Y032_0403g816</name>
</gene>
<keyword evidence="2" id="KW-1185">Reference proteome</keyword>
<evidence type="ECO:0000313" key="1">
    <source>
        <dbReference type="EMBL" id="EYC46239.1"/>
    </source>
</evidence>
<evidence type="ECO:0000313" key="2">
    <source>
        <dbReference type="Proteomes" id="UP000024635"/>
    </source>
</evidence>
<name>A0A016X2D0_9BILA</name>
<dbReference type="Proteomes" id="UP000024635">
    <property type="component" value="Unassembled WGS sequence"/>
</dbReference>
<protein>
    <submittedName>
        <fullName evidence="1">Uncharacterized protein</fullName>
    </submittedName>
</protein>
<reference evidence="2" key="1">
    <citation type="journal article" date="2015" name="Nat. Genet.">
        <title>The genome and transcriptome of the zoonotic hookworm Ancylostoma ceylanicum identify infection-specific gene families.</title>
        <authorList>
            <person name="Schwarz E.M."/>
            <person name="Hu Y."/>
            <person name="Antoshechkin I."/>
            <person name="Miller M.M."/>
            <person name="Sternberg P.W."/>
            <person name="Aroian R.V."/>
        </authorList>
    </citation>
    <scope>NUCLEOTIDE SEQUENCE</scope>
    <source>
        <strain evidence="2">HY135</strain>
    </source>
</reference>
<dbReference type="EMBL" id="JARK01000003">
    <property type="protein sequence ID" value="EYC46239.1"/>
    <property type="molecule type" value="Genomic_DNA"/>
</dbReference>
<dbReference type="AlphaFoldDB" id="A0A016X2D0"/>